<keyword evidence="13" id="KW-0067">ATP-binding</keyword>
<keyword evidence="9 23" id="KW-0812">Transmembrane</keyword>
<evidence type="ECO:0000256" key="10">
    <source>
        <dbReference type="ARBA" id="ARBA00022741"/>
    </source>
</evidence>
<evidence type="ECO:0000256" key="6">
    <source>
        <dbReference type="ARBA" id="ARBA00022475"/>
    </source>
</evidence>
<proteinExistence type="predicted"/>
<dbReference type="InterPro" id="IPR003661">
    <property type="entry name" value="HisK_dim/P_dom"/>
</dbReference>
<dbReference type="PRINTS" id="PR00344">
    <property type="entry name" value="BCTRLSENSOR"/>
</dbReference>
<keyword evidence="6" id="KW-1003">Cell membrane</keyword>
<dbReference type="Proteomes" id="UP000292373">
    <property type="component" value="Unassembled WGS sequence"/>
</dbReference>
<protein>
    <recommendedName>
        <fullName evidence="21">Signal transduction histidine-protein kinase/phosphatase MprB</fullName>
        <ecNumber evidence="5">2.7.13.3</ecNumber>
    </recommendedName>
    <alternativeName>
        <fullName evidence="22">Mycobacterial persistence regulator B</fullName>
    </alternativeName>
</protein>
<evidence type="ECO:0000256" key="14">
    <source>
        <dbReference type="ARBA" id="ARBA00022842"/>
    </source>
</evidence>
<dbReference type="Pfam" id="PF02518">
    <property type="entry name" value="HATPase_c"/>
    <property type="match status" value="1"/>
</dbReference>
<feature type="domain" description="HAMP" evidence="25">
    <location>
        <begin position="209"/>
        <end position="261"/>
    </location>
</feature>
<keyword evidence="18" id="KW-0346">Stress response</keyword>
<evidence type="ECO:0000256" key="9">
    <source>
        <dbReference type="ARBA" id="ARBA00022692"/>
    </source>
</evidence>
<dbReference type="CDD" id="cd00075">
    <property type="entry name" value="HATPase"/>
    <property type="match status" value="1"/>
</dbReference>
<keyword evidence="11 26" id="KW-0418">Kinase</keyword>
<dbReference type="Gene3D" id="1.10.287.130">
    <property type="match status" value="1"/>
</dbReference>
<keyword evidence="14" id="KW-0460">Magnesium</keyword>
<comment type="cofactor">
    <cofactor evidence="3">
        <name>Mg(2+)</name>
        <dbReference type="ChEBI" id="CHEBI:18420"/>
    </cofactor>
</comment>
<evidence type="ECO:0000256" key="16">
    <source>
        <dbReference type="ARBA" id="ARBA00022989"/>
    </source>
</evidence>
<evidence type="ECO:0000256" key="11">
    <source>
        <dbReference type="ARBA" id="ARBA00022777"/>
    </source>
</evidence>
<name>A0A4Q9KFH4_9ACTN</name>
<dbReference type="AlphaFoldDB" id="A0A4Q9KFH4"/>
<dbReference type="InterPro" id="IPR004358">
    <property type="entry name" value="Sig_transdc_His_kin-like_C"/>
</dbReference>
<evidence type="ECO:0000256" key="22">
    <source>
        <dbReference type="ARBA" id="ARBA00041776"/>
    </source>
</evidence>
<dbReference type="Gene3D" id="3.30.565.10">
    <property type="entry name" value="Histidine kinase-like ATPase, C-terminal domain"/>
    <property type="match status" value="1"/>
</dbReference>
<dbReference type="SMART" id="SM00304">
    <property type="entry name" value="HAMP"/>
    <property type="match status" value="1"/>
</dbReference>
<evidence type="ECO:0000256" key="8">
    <source>
        <dbReference type="ARBA" id="ARBA00022679"/>
    </source>
</evidence>
<dbReference type="SMART" id="SM00387">
    <property type="entry name" value="HATPase_c"/>
    <property type="match status" value="1"/>
</dbReference>
<keyword evidence="10" id="KW-0547">Nucleotide-binding</keyword>
<evidence type="ECO:0000256" key="3">
    <source>
        <dbReference type="ARBA" id="ARBA00001946"/>
    </source>
</evidence>
<dbReference type="PROSITE" id="PS50109">
    <property type="entry name" value="HIS_KIN"/>
    <property type="match status" value="1"/>
</dbReference>
<evidence type="ECO:0000256" key="15">
    <source>
        <dbReference type="ARBA" id="ARBA00022912"/>
    </source>
</evidence>
<evidence type="ECO:0000256" key="1">
    <source>
        <dbReference type="ARBA" id="ARBA00000085"/>
    </source>
</evidence>
<reference evidence="26 27" key="1">
    <citation type="submission" date="2019-01" db="EMBL/GenBank/DDBJ databases">
        <title>Lactibacter flavus gen. nov., sp. nov., a novel bacterium of the family Propionibacteriaceae isolated from raw milk and dairy products.</title>
        <authorList>
            <person name="Huptas C."/>
            <person name="Wenning M."/>
            <person name="Breitenwieser F."/>
            <person name="Doll E."/>
            <person name="Von Neubeck M."/>
            <person name="Busse H.-J."/>
            <person name="Scherer S."/>
        </authorList>
    </citation>
    <scope>NUCLEOTIDE SEQUENCE [LARGE SCALE GENOMIC DNA]</scope>
    <source>
        <strain evidence="26 27">KCTC 33808</strain>
    </source>
</reference>
<evidence type="ECO:0000256" key="5">
    <source>
        <dbReference type="ARBA" id="ARBA00012438"/>
    </source>
</evidence>
<dbReference type="GO" id="GO:0004721">
    <property type="term" value="F:phosphoprotein phosphatase activity"/>
    <property type="evidence" value="ECO:0007669"/>
    <property type="project" value="UniProtKB-KW"/>
</dbReference>
<dbReference type="Gene3D" id="6.10.340.10">
    <property type="match status" value="1"/>
</dbReference>
<comment type="catalytic activity">
    <reaction evidence="1">
        <text>ATP + protein L-histidine = ADP + protein N-phospho-L-histidine.</text>
        <dbReference type="EC" id="2.7.13.3"/>
    </reaction>
</comment>
<dbReference type="InterPro" id="IPR005467">
    <property type="entry name" value="His_kinase_dom"/>
</dbReference>
<gene>
    <name evidence="26" type="ORF">ET989_02265</name>
</gene>
<dbReference type="InterPro" id="IPR036097">
    <property type="entry name" value="HisK_dim/P_sf"/>
</dbReference>
<keyword evidence="15" id="KW-0904">Protein phosphatase</keyword>
<comment type="subcellular location">
    <subcellularLocation>
        <location evidence="4">Cell membrane</location>
        <topology evidence="4">Multi-pass membrane protein</topology>
    </subcellularLocation>
</comment>
<keyword evidence="12" id="KW-0378">Hydrolase</keyword>
<keyword evidence="19" id="KW-0843">Virulence</keyword>
<keyword evidence="16 23" id="KW-1133">Transmembrane helix</keyword>
<feature type="domain" description="Histidine kinase" evidence="24">
    <location>
        <begin position="269"/>
        <end position="478"/>
    </location>
</feature>
<dbReference type="InterPro" id="IPR003594">
    <property type="entry name" value="HATPase_dom"/>
</dbReference>
<dbReference type="CDD" id="cd00082">
    <property type="entry name" value="HisKA"/>
    <property type="match status" value="1"/>
</dbReference>
<comment type="caution">
    <text evidence="26">The sequence shown here is derived from an EMBL/GenBank/DDBJ whole genome shotgun (WGS) entry which is preliminary data.</text>
</comment>
<dbReference type="GO" id="GO:0005524">
    <property type="term" value="F:ATP binding"/>
    <property type="evidence" value="ECO:0007669"/>
    <property type="project" value="UniProtKB-KW"/>
</dbReference>
<evidence type="ECO:0000256" key="19">
    <source>
        <dbReference type="ARBA" id="ARBA00023026"/>
    </source>
</evidence>
<evidence type="ECO:0000313" key="27">
    <source>
        <dbReference type="Proteomes" id="UP000292373"/>
    </source>
</evidence>
<keyword evidence="17" id="KW-0902">Two-component regulatory system</keyword>
<comment type="cofactor">
    <cofactor evidence="2">
        <name>Mn(2+)</name>
        <dbReference type="ChEBI" id="CHEBI:29035"/>
    </cofactor>
</comment>
<dbReference type="GO" id="GO:0000155">
    <property type="term" value="F:phosphorelay sensor kinase activity"/>
    <property type="evidence" value="ECO:0007669"/>
    <property type="project" value="InterPro"/>
</dbReference>
<sequence length="485" mass="52496">MPPDASPPARPGRGSIRWRLIGGLFLILLGTLGFVGGGLYAVVRGQIDERVRAEQELIASQFEILATQGVNPDTGQPFTDPEPLLEVMLERAALPPSAGILGIVGDGVRWEAPTGVRLRLEDDPQLEEHLVSLAGGADVVTGGLRTEQREYRYMVAPVRFAGSPQTGALAYATDMDAERATLHQMIVDYLWVALASLVLTSVVVAAWVRRLLRPIALLRETATAISEHDLSDRVPVRGNDELAALTTTVNQMLDRIETGVSQQRALLDDVGHELRTPITVVRGHLELMDTDDPEDVRNTRAIAIDELDRMGGLISDLLVLAKAHQPDFLSRRPTELAELTDSVLTKARALGERTWVMSRVADEVADIDPDRITQAWLQLAANAVKYSEPETPIQIGSRASMGEAYLWVADRGIGIPADELEVVRGRFGRAKGVRGRFEGSGLGLSIVDSIAAAHGGHLDIVSEPGVGSTFTIVIPLHPSHPRGES</sequence>
<evidence type="ECO:0000256" key="2">
    <source>
        <dbReference type="ARBA" id="ARBA00001936"/>
    </source>
</evidence>
<dbReference type="Pfam" id="PF00512">
    <property type="entry name" value="HisKA"/>
    <property type="match status" value="1"/>
</dbReference>
<keyword evidence="23" id="KW-0472">Membrane</keyword>
<evidence type="ECO:0000256" key="21">
    <source>
        <dbReference type="ARBA" id="ARBA00040454"/>
    </source>
</evidence>
<dbReference type="SUPFAM" id="SSF47384">
    <property type="entry name" value="Homodimeric domain of signal transducing histidine kinase"/>
    <property type="match status" value="1"/>
</dbReference>
<organism evidence="26 27">
    <name type="scientific">Propioniciclava sinopodophylli</name>
    <dbReference type="NCBI Taxonomy" id="1837344"/>
    <lineage>
        <taxon>Bacteria</taxon>
        <taxon>Bacillati</taxon>
        <taxon>Actinomycetota</taxon>
        <taxon>Actinomycetes</taxon>
        <taxon>Propionibacteriales</taxon>
        <taxon>Propionibacteriaceae</taxon>
        <taxon>Propioniciclava</taxon>
    </lineage>
</organism>
<dbReference type="PROSITE" id="PS50885">
    <property type="entry name" value="HAMP"/>
    <property type="match status" value="1"/>
</dbReference>
<dbReference type="CDD" id="cd06225">
    <property type="entry name" value="HAMP"/>
    <property type="match status" value="1"/>
</dbReference>
<evidence type="ECO:0000259" key="25">
    <source>
        <dbReference type="PROSITE" id="PS50885"/>
    </source>
</evidence>
<evidence type="ECO:0000256" key="4">
    <source>
        <dbReference type="ARBA" id="ARBA00004651"/>
    </source>
</evidence>
<keyword evidence="7" id="KW-0597">Phosphoprotein</keyword>
<dbReference type="EMBL" id="SDMQ01000002">
    <property type="protein sequence ID" value="TBT87159.1"/>
    <property type="molecule type" value="Genomic_DNA"/>
</dbReference>
<accession>A0A4Q9KFH4</accession>
<evidence type="ECO:0000256" key="18">
    <source>
        <dbReference type="ARBA" id="ARBA00023016"/>
    </source>
</evidence>
<keyword evidence="8" id="KW-0808">Transferase</keyword>
<keyword evidence="20" id="KW-0464">Manganese</keyword>
<evidence type="ECO:0000313" key="26">
    <source>
        <dbReference type="EMBL" id="TBT87159.1"/>
    </source>
</evidence>
<dbReference type="SUPFAM" id="SSF55874">
    <property type="entry name" value="ATPase domain of HSP90 chaperone/DNA topoisomerase II/histidine kinase"/>
    <property type="match status" value="1"/>
</dbReference>
<dbReference type="RefSeq" id="WP_131166945.1">
    <property type="nucleotide sequence ID" value="NZ_SDMQ01000002.1"/>
</dbReference>
<dbReference type="SUPFAM" id="SSF158472">
    <property type="entry name" value="HAMP domain-like"/>
    <property type="match status" value="1"/>
</dbReference>
<dbReference type="PANTHER" id="PTHR44936:SF9">
    <property type="entry name" value="SENSOR PROTEIN CREC"/>
    <property type="match status" value="1"/>
</dbReference>
<dbReference type="EC" id="2.7.13.3" evidence="5"/>
<dbReference type="GO" id="GO:0005886">
    <property type="term" value="C:plasma membrane"/>
    <property type="evidence" value="ECO:0007669"/>
    <property type="project" value="UniProtKB-SubCell"/>
</dbReference>
<evidence type="ECO:0000256" key="13">
    <source>
        <dbReference type="ARBA" id="ARBA00022840"/>
    </source>
</evidence>
<dbReference type="PANTHER" id="PTHR44936">
    <property type="entry name" value="SENSOR PROTEIN CREC"/>
    <property type="match status" value="1"/>
</dbReference>
<evidence type="ECO:0000256" key="12">
    <source>
        <dbReference type="ARBA" id="ARBA00022801"/>
    </source>
</evidence>
<evidence type="ECO:0000256" key="20">
    <source>
        <dbReference type="ARBA" id="ARBA00023211"/>
    </source>
</evidence>
<feature type="transmembrane region" description="Helical" evidence="23">
    <location>
        <begin position="189"/>
        <end position="208"/>
    </location>
</feature>
<keyword evidence="27" id="KW-1185">Reference proteome</keyword>
<evidence type="ECO:0000259" key="24">
    <source>
        <dbReference type="PROSITE" id="PS50109"/>
    </source>
</evidence>
<dbReference type="InterPro" id="IPR036890">
    <property type="entry name" value="HATPase_C_sf"/>
</dbReference>
<dbReference type="InterPro" id="IPR050980">
    <property type="entry name" value="2C_sensor_his_kinase"/>
</dbReference>
<feature type="transmembrane region" description="Helical" evidence="23">
    <location>
        <begin position="20"/>
        <end position="43"/>
    </location>
</feature>
<dbReference type="OrthoDB" id="9786919at2"/>
<evidence type="ECO:0000256" key="17">
    <source>
        <dbReference type="ARBA" id="ARBA00023012"/>
    </source>
</evidence>
<dbReference type="InterPro" id="IPR003660">
    <property type="entry name" value="HAMP_dom"/>
</dbReference>
<evidence type="ECO:0000256" key="23">
    <source>
        <dbReference type="SAM" id="Phobius"/>
    </source>
</evidence>
<evidence type="ECO:0000256" key="7">
    <source>
        <dbReference type="ARBA" id="ARBA00022553"/>
    </source>
</evidence>
<dbReference type="Pfam" id="PF00672">
    <property type="entry name" value="HAMP"/>
    <property type="match status" value="1"/>
</dbReference>
<dbReference type="SMART" id="SM00388">
    <property type="entry name" value="HisKA"/>
    <property type="match status" value="1"/>
</dbReference>